<organism evidence="1 2">
    <name type="scientific">Chaetoceros tenuissimus</name>
    <dbReference type="NCBI Taxonomy" id="426638"/>
    <lineage>
        <taxon>Eukaryota</taxon>
        <taxon>Sar</taxon>
        <taxon>Stramenopiles</taxon>
        <taxon>Ochrophyta</taxon>
        <taxon>Bacillariophyta</taxon>
        <taxon>Coscinodiscophyceae</taxon>
        <taxon>Chaetocerotophycidae</taxon>
        <taxon>Chaetocerotales</taxon>
        <taxon>Chaetocerotaceae</taxon>
        <taxon>Chaetoceros</taxon>
    </lineage>
</organism>
<accession>A0AAD3D7J6</accession>
<dbReference type="InterPro" id="IPR016193">
    <property type="entry name" value="Cytidine_deaminase-like"/>
</dbReference>
<dbReference type="EMBL" id="BLLK01000060">
    <property type="protein sequence ID" value="GFH57985.1"/>
    <property type="molecule type" value="Genomic_DNA"/>
</dbReference>
<comment type="caution">
    <text evidence="1">The sequence shown here is derived from an EMBL/GenBank/DDBJ whole genome shotgun (WGS) entry which is preliminary data.</text>
</comment>
<dbReference type="Proteomes" id="UP001054902">
    <property type="component" value="Unassembled WGS sequence"/>
</dbReference>
<evidence type="ECO:0008006" key="3">
    <source>
        <dbReference type="Google" id="ProtNLM"/>
    </source>
</evidence>
<protein>
    <recommendedName>
        <fullName evidence="3">Cytidine deaminase</fullName>
    </recommendedName>
</protein>
<dbReference type="AlphaFoldDB" id="A0AAD3D7J6"/>
<evidence type="ECO:0000313" key="2">
    <source>
        <dbReference type="Proteomes" id="UP001054902"/>
    </source>
</evidence>
<proteinExistence type="predicted"/>
<dbReference type="SUPFAM" id="SSF53927">
    <property type="entry name" value="Cytidine deaminase-like"/>
    <property type="match status" value="1"/>
</dbReference>
<sequence length="370" mass="41412">MQLTAEDRKSIIEAHIQRLQIFPPRQSSFRVIAIIYYTLLNDNLEYKVIGANDEPCYMNGGICAERAALVQLRFLPVDKITKIVIVTDSKDPIFPGFLCREFMIGQWSSASKDAKRSIDPETMPIITAGSLCLCKDCNLDIASKSKVLSPHVGNDEMIEKLRSCSCEKAEDGNFYHKWGTVKTSLSKLYPYPSPYVTLTAMEAYTLGDRSLPMRFEESLSQRLSGISLDTVSNLIDDAKRMAIERDDRKSLHPIQYAAAVLFANGKIKTTTQKKALEYGCSVDAVHQLIPYIENMDSKPILFVQTDQFGIPHPPFASARAVLYEFGHGECHVLVSKYIEDTSNNEYFQIDAVQVKDIAPAAPDIGELFSS</sequence>
<keyword evidence="2" id="KW-1185">Reference proteome</keyword>
<gene>
    <name evidence="1" type="ORF">CTEN210_14461</name>
</gene>
<dbReference type="Gene3D" id="3.40.140.10">
    <property type="entry name" value="Cytidine Deaminase, domain 2"/>
    <property type="match status" value="1"/>
</dbReference>
<dbReference type="GO" id="GO:0003824">
    <property type="term" value="F:catalytic activity"/>
    <property type="evidence" value="ECO:0007669"/>
    <property type="project" value="InterPro"/>
</dbReference>
<name>A0AAD3D7J6_9STRA</name>
<reference evidence="1 2" key="1">
    <citation type="journal article" date="2021" name="Sci. Rep.">
        <title>The genome of the diatom Chaetoceros tenuissimus carries an ancient integrated fragment of an extant virus.</title>
        <authorList>
            <person name="Hongo Y."/>
            <person name="Kimura K."/>
            <person name="Takaki Y."/>
            <person name="Yoshida Y."/>
            <person name="Baba S."/>
            <person name="Kobayashi G."/>
            <person name="Nagasaki K."/>
            <person name="Hano T."/>
            <person name="Tomaru Y."/>
        </authorList>
    </citation>
    <scope>NUCLEOTIDE SEQUENCE [LARGE SCALE GENOMIC DNA]</scope>
    <source>
        <strain evidence="1 2">NIES-3715</strain>
    </source>
</reference>
<evidence type="ECO:0000313" key="1">
    <source>
        <dbReference type="EMBL" id="GFH57985.1"/>
    </source>
</evidence>